<accession>A0A8S3RLG5</accession>
<feature type="domain" description="Neurotransmitter-gated ion-channel ligand-binding" evidence="2">
    <location>
        <begin position="25"/>
        <end position="201"/>
    </location>
</feature>
<dbReference type="EMBL" id="CAJPWZ010001218">
    <property type="protein sequence ID" value="CAG2210012.1"/>
    <property type="molecule type" value="Genomic_DNA"/>
</dbReference>
<sequence length="1089" mass="125662">MELLALLCSAVIFVLEIVVASGSNNIYKDVFQNYAKELVPTWNVPTPLKLSFSAAPSTIVSFTELEEKLTLTMSVTVNWTDHRLGWNPTLYNNTYTLTIPPHDIWLPYLYLANSVNDVKPIGEDANFYVILVADGSVYWTPGGVFEAQCTPDVSKFPFDTQVCLFLFTMWGILPGEVEFNVYSKVPNLSYFAANSDWTVIDTFQNTSLIGADSSAFVVGISIKQDEFVNTFCDFECYESIRVNDQFVYNKASGGVLVLVRKNIVTTYKVIQILKQFKDMVLLKFCSENKTIIMVFIYIPPENSIFYSNQNTTNGIDILEEALFEVESLYDNCEILMAGDFNSRTSELNDFVTEDKPNYIPGLQYIINNDHDSKSFITQCKRSNKDKITNNFGRSLIQLCCAKDLYILNGRKHNDRDGEFTYMCANGASVIDYIISSYNIFRWISHFSVLSVDLSKHLPISCCLDIPVSGHVENGEEYCNEKQIRFKWNSNKAQLCKDLIVNPTSLAGLNDILELIDSNTNDAAKALISHLQNICTEAGLLSCHNKSSERAINNQEWFDSECVSMKRKKCKLLNDFRATSNADILQEYVKTKQNFNKLCVTKQKQHKENKKTELCNIAKTGDSCKFWKLIKSVISKSNIPRSNFSSEEWKTYFSDLLNPEIIDKDVNFSEFVDNFVQAHNTECDLCIDENFSYLDNDLALIADTPIDLQRRLNNLEKYCEKWNMTINMDKSNIVVFKNGGKLSKNEKWYFNNEPLKVVSYYKYLGIYFSNRLKWTYCCKTLRMQCEKALNMIKHCMCKLGTRDINLGFKLFDSMVAPILYYGAELWGTEKVKDIETVQNKFCKWLLGMGQKTNNHIARGECGRHELYINYVCKPIKYFLHLQCMDDNRLPKLCYRMMFKMNEHGRLNWCSKVQRLLFSNGFGVVWESQSVGDAKLFLHLFKQRLTDINLQSWSDYIGNSSKCAFYSKVKDYICINENIQKLSYNLRYEIFSILCSNHKLAIEQGRHENQPRENRLCKICNTNEIEDEFHFVLVCPILADIRRNFLPLWCQSNCNRDTLTSLFRTENLITLKNLAVFLKKAKCCREEVLSL</sequence>
<dbReference type="OrthoDB" id="6070753at2759"/>
<evidence type="ECO:0000259" key="2">
    <source>
        <dbReference type="Pfam" id="PF02931"/>
    </source>
</evidence>
<name>A0A8S3RLG5_MYTED</name>
<dbReference type="InterPro" id="IPR036691">
    <property type="entry name" value="Endo/exonu/phosph_ase_sf"/>
</dbReference>
<evidence type="ECO:0000313" key="4">
    <source>
        <dbReference type="Proteomes" id="UP000683360"/>
    </source>
</evidence>
<evidence type="ECO:0000313" key="3">
    <source>
        <dbReference type="EMBL" id="CAG2210012.1"/>
    </source>
</evidence>
<dbReference type="Pfam" id="PF02931">
    <property type="entry name" value="Neur_chan_LBD"/>
    <property type="match status" value="1"/>
</dbReference>
<keyword evidence="4" id="KW-1185">Reference proteome</keyword>
<gene>
    <name evidence="3" type="ORF">MEDL_24097</name>
</gene>
<comment type="caution">
    <text evidence="3">The sequence shown here is derived from an EMBL/GenBank/DDBJ whole genome shotgun (WGS) entry which is preliminary data.</text>
</comment>
<dbReference type="SUPFAM" id="SSF56219">
    <property type="entry name" value="DNase I-like"/>
    <property type="match status" value="1"/>
</dbReference>
<dbReference type="Gene3D" id="2.70.170.10">
    <property type="entry name" value="Neurotransmitter-gated ion-channel ligand-binding domain"/>
    <property type="match status" value="1"/>
</dbReference>
<dbReference type="Gene3D" id="3.60.10.10">
    <property type="entry name" value="Endonuclease/exonuclease/phosphatase"/>
    <property type="match status" value="1"/>
</dbReference>
<dbReference type="InterPro" id="IPR006202">
    <property type="entry name" value="Neur_chan_lig-bd"/>
</dbReference>
<protein>
    <recommendedName>
        <fullName evidence="2">Neurotransmitter-gated ion-channel ligand-binding domain-containing protein</fullName>
    </recommendedName>
</protein>
<evidence type="ECO:0000256" key="1">
    <source>
        <dbReference type="SAM" id="SignalP"/>
    </source>
</evidence>
<dbReference type="PANTHER" id="PTHR18945">
    <property type="entry name" value="NEUROTRANSMITTER GATED ION CHANNEL"/>
    <property type="match status" value="1"/>
</dbReference>
<dbReference type="GO" id="GO:0004888">
    <property type="term" value="F:transmembrane signaling receptor activity"/>
    <property type="evidence" value="ECO:0007669"/>
    <property type="project" value="InterPro"/>
</dbReference>
<feature type="signal peptide" evidence="1">
    <location>
        <begin position="1"/>
        <end position="22"/>
    </location>
</feature>
<dbReference type="CDD" id="cd18989">
    <property type="entry name" value="LGIC_ECD_cation"/>
    <property type="match status" value="1"/>
</dbReference>
<reference evidence="3" key="1">
    <citation type="submission" date="2021-03" db="EMBL/GenBank/DDBJ databases">
        <authorList>
            <person name="Bekaert M."/>
        </authorList>
    </citation>
    <scope>NUCLEOTIDE SEQUENCE</scope>
</reference>
<dbReference type="InterPro" id="IPR036734">
    <property type="entry name" value="Neur_chan_lig-bd_sf"/>
</dbReference>
<proteinExistence type="predicted"/>
<dbReference type="GO" id="GO:0005230">
    <property type="term" value="F:extracellular ligand-gated monoatomic ion channel activity"/>
    <property type="evidence" value="ECO:0007669"/>
    <property type="project" value="InterPro"/>
</dbReference>
<dbReference type="InterPro" id="IPR006201">
    <property type="entry name" value="Neur_channel"/>
</dbReference>
<dbReference type="GO" id="GO:0016020">
    <property type="term" value="C:membrane"/>
    <property type="evidence" value="ECO:0007669"/>
    <property type="project" value="InterPro"/>
</dbReference>
<keyword evidence="1" id="KW-0732">Signal</keyword>
<organism evidence="3 4">
    <name type="scientific">Mytilus edulis</name>
    <name type="common">Blue mussel</name>
    <dbReference type="NCBI Taxonomy" id="6550"/>
    <lineage>
        <taxon>Eukaryota</taxon>
        <taxon>Metazoa</taxon>
        <taxon>Spiralia</taxon>
        <taxon>Lophotrochozoa</taxon>
        <taxon>Mollusca</taxon>
        <taxon>Bivalvia</taxon>
        <taxon>Autobranchia</taxon>
        <taxon>Pteriomorphia</taxon>
        <taxon>Mytilida</taxon>
        <taxon>Mytiloidea</taxon>
        <taxon>Mytilidae</taxon>
        <taxon>Mytilinae</taxon>
        <taxon>Mytilus</taxon>
    </lineage>
</organism>
<feature type="chain" id="PRO_5035936991" description="Neurotransmitter-gated ion-channel ligand-binding domain-containing protein" evidence="1">
    <location>
        <begin position="23"/>
        <end position="1089"/>
    </location>
</feature>
<dbReference type="AlphaFoldDB" id="A0A8S3RLG5"/>
<dbReference type="Proteomes" id="UP000683360">
    <property type="component" value="Unassembled WGS sequence"/>
</dbReference>
<dbReference type="SUPFAM" id="SSF63712">
    <property type="entry name" value="Nicotinic receptor ligand binding domain-like"/>
    <property type="match status" value="1"/>
</dbReference>